<keyword evidence="2" id="KW-0472">Membrane</keyword>
<dbReference type="Proteomes" id="UP000288805">
    <property type="component" value="Unassembled WGS sequence"/>
</dbReference>
<dbReference type="GO" id="GO:0016020">
    <property type="term" value="C:membrane"/>
    <property type="evidence" value="ECO:0007669"/>
    <property type="project" value="UniProtKB-SubCell"/>
</dbReference>
<evidence type="ECO:0000313" key="3">
    <source>
        <dbReference type="EMBL" id="RVW31624.1"/>
    </source>
</evidence>
<keyword evidence="2" id="KW-0812">Transmembrane</keyword>
<keyword evidence="1" id="KW-0407">Ion channel</keyword>
<keyword evidence="1" id="KW-0406">Ion transport</keyword>
<dbReference type="EMBL" id="QGNW01001746">
    <property type="protein sequence ID" value="RVW31624.1"/>
    <property type="molecule type" value="Genomic_DNA"/>
</dbReference>
<dbReference type="GO" id="GO:0034220">
    <property type="term" value="P:monoatomic ion transmembrane transport"/>
    <property type="evidence" value="ECO:0007669"/>
    <property type="project" value="UniProtKB-KW"/>
</dbReference>
<comment type="caution">
    <text evidence="3">The sequence shown here is derived from an EMBL/GenBank/DDBJ whole genome shotgun (WGS) entry which is preliminary data.</text>
</comment>
<accession>A0A438D847</accession>
<organism evidence="3 4">
    <name type="scientific">Vitis vinifera</name>
    <name type="common">Grape</name>
    <dbReference type="NCBI Taxonomy" id="29760"/>
    <lineage>
        <taxon>Eukaryota</taxon>
        <taxon>Viridiplantae</taxon>
        <taxon>Streptophyta</taxon>
        <taxon>Embryophyta</taxon>
        <taxon>Tracheophyta</taxon>
        <taxon>Spermatophyta</taxon>
        <taxon>Magnoliopsida</taxon>
        <taxon>eudicotyledons</taxon>
        <taxon>Gunneridae</taxon>
        <taxon>Pentapetalae</taxon>
        <taxon>rosids</taxon>
        <taxon>Vitales</taxon>
        <taxon>Vitaceae</taxon>
        <taxon>Viteae</taxon>
        <taxon>Vitis</taxon>
    </lineage>
</organism>
<keyword evidence="1" id="KW-0813">Transport</keyword>
<proteinExistence type="predicted"/>
<keyword evidence="2" id="KW-1133">Transmembrane helix</keyword>
<reference evidence="3 4" key="1">
    <citation type="journal article" date="2018" name="PLoS Genet.">
        <title>Population sequencing reveals clonal diversity and ancestral inbreeding in the grapevine cultivar Chardonnay.</title>
        <authorList>
            <person name="Roach M.J."/>
            <person name="Johnson D.L."/>
            <person name="Bohlmann J."/>
            <person name="van Vuuren H.J."/>
            <person name="Jones S.J."/>
            <person name="Pretorius I.S."/>
            <person name="Schmidt S.A."/>
            <person name="Borneman A.R."/>
        </authorList>
    </citation>
    <scope>NUCLEOTIDE SEQUENCE [LARGE SCALE GENOMIC DNA]</scope>
    <source>
        <strain evidence="4">cv. Chardonnay</strain>
        <tissue evidence="3">Leaf</tissue>
    </source>
</reference>
<dbReference type="PANTHER" id="PTHR45651:SF11">
    <property type="entry name" value="CYCLIC NUCLEOTIDE-GATED ION CHANNEL 20, CHLOROPLASTIC-RELATED"/>
    <property type="match status" value="1"/>
</dbReference>
<feature type="transmembrane region" description="Helical" evidence="2">
    <location>
        <begin position="48"/>
        <end position="72"/>
    </location>
</feature>
<evidence type="ECO:0000313" key="4">
    <source>
        <dbReference type="Proteomes" id="UP000288805"/>
    </source>
</evidence>
<dbReference type="PANTHER" id="PTHR45651">
    <property type="entry name" value="CYCLIC NUCLEOTIDE-GATED ION CHANNEL 15-RELATED-RELATED"/>
    <property type="match status" value="1"/>
</dbReference>
<evidence type="ECO:0000256" key="1">
    <source>
        <dbReference type="ARBA" id="ARBA00023303"/>
    </source>
</evidence>
<sequence length="188" mass="21258">MSLGTSGANYAKNLLRTAVLVQYIPRLYRFLPFLAGQSPSGFIFESAWANFVINLLTFVLSGHVVGSCWYLFGLQLGIEPVQPRIQCDKTRGPLKQLNLTIDILRLVEALQYRVWLTSSAKRPWCPQVFGKGTTTKISFFHPNLTFPDSCLKGFLEGQIKPGKDKLFSIEHHKRKELAVFILHGKPHI</sequence>
<protein>
    <submittedName>
        <fullName evidence="3">Putative cyclic nucleotide-gated ion channel 20, chloroplastic</fullName>
    </submittedName>
</protein>
<dbReference type="AlphaFoldDB" id="A0A438D847"/>
<gene>
    <name evidence="3" type="primary">CNGC20_1</name>
    <name evidence="3" type="ORF">CK203_092729</name>
</gene>
<evidence type="ECO:0000256" key="2">
    <source>
        <dbReference type="SAM" id="Phobius"/>
    </source>
</evidence>
<name>A0A438D847_VITVI</name>